<dbReference type="EnsemblPlants" id="PGSC0003DMT400047337">
    <property type="protein sequence ID" value="PGSC0003DMT400047337"/>
    <property type="gene ID" value="PGSC0003DMG400018394"/>
</dbReference>
<keyword evidence="4" id="KW-1185">Reference proteome</keyword>
<evidence type="ECO:0000256" key="2">
    <source>
        <dbReference type="SAM" id="SignalP"/>
    </source>
</evidence>
<dbReference type="AlphaFoldDB" id="M1BKK4"/>
<proteinExistence type="predicted"/>
<organism evidence="3 4">
    <name type="scientific">Solanum tuberosum</name>
    <name type="common">Potato</name>
    <dbReference type="NCBI Taxonomy" id="4113"/>
    <lineage>
        <taxon>Eukaryota</taxon>
        <taxon>Viridiplantae</taxon>
        <taxon>Streptophyta</taxon>
        <taxon>Embryophyta</taxon>
        <taxon>Tracheophyta</taxon>
        <taxon>Spermatophyta</taxon>
        <taxon>Magnoliopsida</taxon>
        <taxon>eudicotyledons</taxon>
        <taxon>Gunneridae</taxon>
        <taxon>Pentapetalae</taxon>
        <taxon>asterids</taxon>
        <taxon>lamiids</taxon>
        <taxon>Solanales</taxon>
        <taxon>Solanaceae</taxon>
        <taxon>Solanoideae</taxon>
        <taxon>Solaneae</taxon>
        <taxon>Solanum</taxon>
    </lineage>
</organism>
<name>M1BKK4_SOLTU</name>
<dbReference type="InParanoid" id="M1BKK4"/>
<evidence type="ECO:0000313" key="4">
    <source>
        <dbReference type="Proteomes" id="UP000011115"/>
    </source>
</evidence>
<protein>
    <submittedName>
        <fullName evidence="3">Uncharacterized protein</fullName>
    </submittedName>
</protein>
<feature type="region of interest" description="Disordered" evidence="1">
    <location>
        <begin position="39"/>
        <end position="85"/>
    </location>
</feature>
<dbReference type="HOGENOM" id="CLU_2517054_0_0_1"/>
<accession>M1BKK4</accession>
<feature type="signal peptide" evidence="2">
    <location>
        <begin position="1"/>
        <end position="27"/>
    </location>
</feature>
<feature type="chain" id="PRO_5004012013" evidence="2">
    <location>
        <begin position="28"/>
        <end position="85"/>
    </location>
</feature>
<dbReference type="Proteomes" id="UP000011115">
    <property type="component" value="Unassembled WGS sequence"/>
</dbReference>
<evidence type="ECO:0000256" key="1">
    <source>
        <dbReference type="SAM" id="MobiDB-lite"/>
    </source>
</evidence>
<sequence>MSITKKKFNLIFALMLLLTLSANLSNSERLTFKVVSQQGISSTGDGSSYNILPMLPRGPSPSSGASPSPPYALLHKDQYTSPPKN</sequence>
<keyword evidence="2" id="KW-0732">Signal</keyword>
<dbReference type="PaxDb" id="4113-PGSC0003DMT400047337"/>
<evidence type="ECO:0000313" key="3">
    <source>
        <dbReference type="EnsemblPlants" id="PGSC0003DMT400047337"/>
    </source>
</evidence>
<dbReference type="Gramene" id="PGSC0003DMT400047337">
    <property type="protein sequence ID" value="PGSC0003DMT400047337"/>
    <property type="gene ID" value="PGSC0003DMG400018394"/>
</dbReference>
<reference evidence="3" key="2">
    <citation type="submission" date="2015-06" db="UniProtKB">
        <authorList>
            <consortium name="EnsemblPlants"/>
        </authorList>
    </citation>
    <scope>IDENTIFICATION</scope>
    <source>
        <strain evidence="3">DM1-3 516 R44</strain>
    </source>
</reference>
<reference evidence="4" key="1">
    <citation type="journal article" date="2011" name="Nature">
        <title>Genome sequence and analysis of the tuber crop potato.</title>
        <authorList>
            <consortium name="The Potato Genome Sequencing Consortium"/>
        </authorList>
    </citation>
    <scope>NUCLEOTIDE SEQUENCE [LARGE SCALE GENOMIC DNA]</scope>
    <source>
        <strain evidence="4">cv. DM1-3 516 R44</strain>
    </source>
</reference>
<feature type="compositionally biased region" description="Polar residues" evidence="1">
    <location>
        <begin position="39"/>
        <end position="50"/>
    </location>
</feature>